<dbReference type="STRING" id="121292.AU252_06985"/>
<dbReference type="PANTHER" id="PTHR47962:SF5">
    <property type="entry name" value="ATP-DEPENDENT HELICASE LHR-RELATED"/>
    <property type="match status" value="1"/>
</dbReference>
<feature type="domain" description="Helicase ATP-binding" evidence="10">
    <location>
        <begin position="45"/>
        <end position="265"/>
    </location>
</feature>
<dbReference type="InterPro" id="IPR055368">
    <property type="entry name" value="WH3_Lhr"/>
</dbReference>
<dbReference type="InterPro" id="IPR055367">
    <property type="entry name" value="WH4_Lhr"/>
</dbReference>
<feature type="region of interest" description="Disordered" evidence="9">
    <location>
        <begin position="1429"/>
        <end position="1459"/>
    </location>
</feature>
<evidence type="ECO:0000256" key="9">
    <source>
        <dbReference type="SAM" id="MobiDB-lite"/>
    </source>
</evidence>
<dbReference type="GO" id="GO:0016887">
    <property type="term" value="F:ATP hydrolysis activity"/>
    <property type="evidence" value="ECO:0007669"/>
    <property type="project" value="TreeGrafter"/>
</dbReference>
<gene>
    <name evidence="12" type="ORF">AU252_06985</name>
</gene>
<keyword evidence="8" id="KW-0413">Isomerase</keyword>
<feature type="region of interest" description="Disordered" evidence="9">
    <location>
        <begin position="1179"/>
        <end position="1218"/>
    </location>
</feature>
<dbReference type="Pfam" id="PF23236">
    <property type="entry name" value="WHD_2nd_Lhr"/>
    <property type="match status" value="1"/>
</dbReference>
<dbReference type="KEGG" id="psul:AU252_06985"/>
<dbReference type="Pfam" id="PF19306">
    <property type="entry name" value="WHD_Lhr"/>
    <property type="match status" value="1"/>
</dbReference>
<evidence type="ECO:0000256" key="8">
    <source>
        <dbReference type="ARBA" id="ARBA00023235"/>
    </source>
</evidence>
<dbReference type="InterPro" id="IPR011545">
    <property type="entry name" value="DEAD/DEAH_box_helicase_dom"/>
</dbReference>
<dbReference type="SMART" id="SM00487">
    <property type="entry name" value="DEXDc"/>
    <property type="match status" value="1"/>
</dbReference>
<dbReference type="InterPro" id="IPR055369">
    <property type="entry name" value="WH2_Lhr"/>
</dbReference>
<keyword evidence="5" id="KW-0067">ATP-binding</keyword>
<evidence type="ECO:0000256" key="5">
    <source>
        <dbReference type="ARBA" id="ARBA00022840"/>
    </source>
</evidence>
<keyword evidence="7" id="KW-0234">DNA repair</keyword>
<dbReference type="RefSeq" id="WP_058930095.1">
    <property type="nucleotide sequence ID" value="NZ_CP013747.1"/>
</dbReference>
<evidence type="ECO:0000256" key="7">
    <source>
        <dbReference type="ARBA" id="ARBA00023204"/>
    </source>
</evidence>
<evidence type="ECO:0000259" key="11">
    <source>
        <dbReference type="PROSITE" id="PS51194"/>
    </source>
</evidence>
<dbReference type="Proteomes" id="UP000065151">
    <property type="component" value="Chromosome"/>
</dbReference>
<dbReference type="SUPFAM" id="SSF52540">
    <property type="entry name" value="P-loop containing nucleoside triphosphate hydrolases"/>
    <property type="match status" value="1"/>
</dbReference>
<dbReference type="Pfam" id="PF00270">
    <property type="entry name" value="DEAD"/>
    <property type="match status" value="1"/>
</dbReference>
<dbReference type="InterPro" id="IPR027417">
    <property type="entry name" value="P-loop_NTPase"/>
</dbReference>
<feature type="domain" description="Helicase C-terminal" evidence="11">
    <location>
        <begin position="316"/>
        <end position="519"/>
    </location>
</feature>
<dbReference type="Pfam" id="PF00271">
    <property type="entry name" value="Helicase_C"/>
    <property type="match status" value="1"/>
</dbReference>
<dbReference type="EMBL" id="CP013747">
    <property type="protein sequence ID" value="ALV40931.1"/>
    <property type="molecule type" value="Genomic_DNA"/>
</dbReference>
<organism evidence="12">
    <name type="scientific">Pseudarthrobacter sulfonivorans</name>
    <dbReference type="NCBI Taxonomy" id="121292"/>
    <lineage>
        <taxon>Bacteria</taxon>
        <taxon>Bacillati</taxon>
        <taxon>Actinomycetota</taxon>
        <taxon>Actinomycetes</taxon>
        <taxon>Micrococcales</taxon>
        <taxon>Micrococcaceae</taxon>
        <taxon>Pseudarthrobacter</taxon>
    </lineage>
</organism>
<feature type="region of interest" description="Disordered" evidence="9">
    <location>
        <begin position="1"/>
        <end position="22"/>
    </location>
</feature>
<dbReference type="InterPro" id="IPR013701">
    <property type="entry name" value="Lhr-like_DEAD/DEAH_assoc"/>
</dbReference>
<dbReference type="InterPro" id="IPR001650">
    <property type="entry name" value="Helicase_C-like"/>
</dbReference>
<keyword evidence="4 12" id="KW-0347">Helicase</keyword>
<dbReference type="InterPro" id="IPR052511">
    <property type="entry name" value="ATP-dep_Helicase"/>
</dbReference>
<keyword evidence="3" id="KW-0378">Hydrolase</keyword>
<evidence type="ECO:0000313" key="12">
    <source>
        <dbReference type="EMBL" id="ALV40931.1"/>
    </source>
</evidence>
<evidence type="ECO:0000256" key="3">
    <source>
        <dbReference type="ARBA" id="ARBA00022801"/>
    </source>
</evidence>
<proteinExistence type="predicted"/>
<dbReference type="PROSITE" id="PS51194">
    <property type="entry name" value="HELICASE_CTER"/>
    <property type="match status" value="1"/>
</dbReference>
<dbReference type="InterPro" id="IPR045628">
    <property type="entry name" value="Lhr_WH_dom"/>
</dbReference>
<evidence type="ECO:0000256" key="2">
    <source>
        <dbReference type="ARBA" id="ARBA00022763"/>
    </source>
</evidence>
<keyword evidence="6" id="KW-0238">DNA-binding</keyword>
<accession>A0A0U3P9K7</accession>
<dbReference type="CDD" id="cd18796">
    <property type="entry name" value="SF2_C_LHR"/>
    <property type="match status" value="1"/>
</dbReference>
<keyword evidence="1" id="KW-0547">Nucleotide-binding</keyword>
<feature type="compositionally biased region" description="Basic residues" evidence="9">
    <location>
        <begin position="1429"/>
        <end position="1447"/>
    </location>
</feature>
<dbReference type="InterPro" id="IPR014001">
    <property type="entry name" value="Helicase_ATP-bd"/>
</dbReference>
<reference evidence="12 13" key="1">
    <citation type="submission" date="2015-12" db="EMBL/GenBank/DDBJ databases">
        <authorList>
            <person name="Shamseldin A."/>
            <person name="Moawad H."/>
            <person name="Abd El-Rahim W.M."/>
            <person name="Sadowsky M.J."/>
        </authorList>
    </citation>
    <scope>NUCLEOTIDE SEQUENCE [LARGE SCALE GENOMIC DNA]</scope>
    <source>
        <strain evidence="12 13">Ar51</strain>
    </source>
</reference>
<name>A0A0U3P9K7_9MICC</name>
<dbReference type="Pfam" id="PF08494">
    <property type="entry name" value="DEAD_assoc"/>
    <property type="match status" value="1"/>
</dbReference>
<dbReference type="Gene3D" id="3.40.50.300">
    <property type="entry name" value="P-loop containing nucleotide triphosphate hydrolases"/>
    <property type="match status" value="2"/>
</dbReference>
<protein>
    <submittedName>
        <fullName evidence="12">DEAD/DEAH box helicase</fullName>
    </submittedName>
</protein>
<evidence type="ECO:0000256" key="1">
    <source>
        <dbReference type="ARBA" id="ARBA00022741"/>
    </source>
</evidence>
<evidence type="ECO:0000256" key="4">
    <source>
        <dbReference type="ARBA" id="ARBA00022806"/>
    </source>
</evidence>
<dbReference type="PROSITE" id="PS51192">
    <property type="entry name" value="HELICASE_ATP_BIND_1"/>
    <property type="match status" value="1"/>
</dbReference>
<dbReference type="Pfam" id="PF23234">
    <property type="entry name" value="WHD_4th_Lhr"/>
    <property type="match status" value="1"/>
</dbReference>
<dbReference type="GO" id="GO:0006281">
    <property type="term" value="P:DNA repair"/>
    <property type="evidence" value="ECO:0007669"/>
    <property type="project" value="UniProtKB-KW"/>
</dbReference>
<sequence>MQEQQPPGAEPDALPGTPMGRFSRPTRDWFLGAFAEPTPAQTGAWNAISSGSHALVVAPTGSGKTLAAFLWALDRLLVEAPFPGPELGDPVLPGVDAVPVKGQAKGRRPRPPKRKTRVLYISPLKALGVDVERNLRSPLIGITQTAKRLGLPAPLITVGVRSGDTTTADRRALLSNPPDILITTPESLFLMLTSRARETLTEVDTIIVDEVHAVAGTKRGAHLAVSLERLDALLPKPAQRIGLSATVEPRELVAQFLAGAAPVEIVAPPSRKNWDLTVSVPVEDMSDLPGAAGAFDSGPASGLQPQASIWPHVEEKIVDLVLANQSTIVFANSRRLAERLTARLNEIYAERQLITVGGGWDAPDAGAADPGFPSGAAAFSPAFSPASTATPAHMMAQAGSTAGADPLLARAHHGSVSKDQRALIEDDLKSGRLRCVVATSSLELGIDMGAVDLVVQVESPPSVASGLQRVGRAGHQVGEISQGVLFPKHRADLVHTAITVERMLEGKIERLFVPANPLDILAQQTVAATALGSIDVEEWFATVRRSAPFASLPRSAYEATLDLLAGRYPSDEFAELRPRIIWDRNAGTIEGRPGAQRLAVTSGGTIPDRGLFGVYIIGTEVEGSGAPGADGKPAASPAKGGRRVGELDEEMVYESRVGDIFALGATSWKIEDITHDRVLVSPAFGQPGKLPFWKGDSLGRPVDLGRALGAFVRELSASDVGPATERCKASGLDEFAANNLIQYLSEQKLATEVVPCDTTLVVECFHDELGDWRVILHSPFGMPVHAPWALAVGQRLHQRYGLDGSAMAADDGIVLRVPMMEDEPPGAELFLFDPDELEQIVTAEVGGSALFASRFRECAARALLLPRQTPGKRQPLWQQRQRSAQLLDVARKYPTFPIVLETVRECLQDVYDLPALKDIAASVERRELRIVQTTTQQPSPFAKSLLFGYVAQFLYEGDSPLAERRAAALALDSTLLNELLGRVELRELLDAKVIEATELELQRLAPDRRARGMEGVADLLRLLGPLTPEEVAARLEAAPMVEPAVVEPSPVVEPAAVEPVETPHADTPLATSHLTALLRANRAIKVNIGGAERYAAVEDAARLRDAIGVPLPMGVPLAFIEPVADPLGDLVSRYARTHGPFTSAEAAARLGLGVAVVGTALKRLAADGRVVEGEFRPHAAPAEQAASYGPSDETPVEDVQTGQPLPTEPPQTHLPAPTTSEWCDAEVLRKLRRRSLAALRAEVEPVDAAAYGRFLPAWQHVRTPGAGRGQPSLRGLDGIVTAIDQLSGVPVPASAWEPLVLASRVSNYQPAMLDELMAAGEVLWSGAGALPGNDGWVSLHLADSAELTLNPAVEFEPGDAQQRLLDHLRNNGGGYFFRQLKDVAGGMDSVLSDQEVVSALWDLAWAGRITGDTFAPVRALIAGGHTAHRQVARSPRARAPRLSRLGRSHGTGLLGSPGLGSSGLGSPALGGGRYGSLSGTAATPPLAAGRWSALPSPELDATIHARATAELLLDRYGVVTRGSVMAEQILGGFGLMYKVLARLEEAGRCRRGYFIEHLGAAQFAVPATVDRLRSYSEDTQLAKPEPMALALAATDPANPYGAALPWPALNVEAGTGHRPGRKAGALVVMVDGALVLYVERGGKTLLAFSEDAAVLSAAGAALVGVVTRGAVDKLIMEKVNGHGILDTPVAAALAAAGAYSTPKGLRIRA</sequence>
<keyword evidence="2" id="KW-0227">DNA damage</keyword>
<evidence type="ECO:0000259" key="10">
    <source>
        <dbReference type="PROSITE" id="PS51192"/>
    </source>
</evidence>
<dbReference type="GO" id="GO:0004386">
    <property type="term" value="F:helicase activity"/>
    <property type="evidence" value="ECO:0007669"/>
    <property type="project" value="UniProtKB-KW"/>
</dbReference>
<dbReference type="GO" id="GO:0005524">
    <property type="term" value="F:ATP binding"/>
    <property type="evidence" value="ECO:0007669"/>
    <property type="project" value="UniProtKB-KW"/>
</dbReference>
<evidence type="ECO:0000313" key="13">
    <source>
        <dbReference type="Proteomes" id="UP000065151"/>
    </source>
</evidence>
<dbReference type="Pfam" id="PF23235">
    <property type="entry name" value="WHD_3rd_Lhr"/>
    <property type="match status" value="1"/>
</dbReference>
<evidence type="ECO:0000256" key="6">
    <source>
        <dbReference type="ARBA" id="ARBA00023125"/>
    </source>
</evidence>
<dbReference type="PANTHER" id="PTHR47962">
    <property type="entry name" value="ATP-DEPENDENT HELICASE LHR-RELATED-RELATED"/>
    <property type="match status" value="1"/>
</dbReference>
<dbReference type="SMART" id="SM00490">
    <property type="entry name" value="HELICc"/>
    <property type="match status" value="1"/>
</dbReference>
<dbReference type="GO" id="GO:0003677">
    <property type="term" value="F:DNA binding"/>
    <property type="evidence" value="ECO:0007669"/>
    <property type="project" value="UniProtKB-KW"/>
</dbReference>